<keyword evidence="2" id="KW-1185">Reference proteome</keyword>
<gene>
    <name evidence="1" type="ORF">PRI8871_02922</name>
</gene>
<organism evidence="1 2">
    <name type="scientific">Pseudoprimorskyibacter insulae</name>
    <dbReference type="NCBI Taxonomy" id="1695997"/>
    <lineage>
        <taxon>Bacteria</taxon>
        <taxon>Pseudomonadati</taxon>
        <taxon>Pseudomonadota</taxon>
        <taxon>Alphaproteobacteria</taxon>
        <taxon>Rhodobacterales</taxon>
        <taxon>Paracoccaceae</taxon>
        <taxon>Pseudoprimorskyibacter</taxon>
    </lineage>
</organism>
<dbReference type="EMBL" id="OMOJ01000007">
    <property type="protein sequence ID" value="SPF81104.1"/>
    <property type="molecule type" value="Genomic_DNA"/>
</dbReference>
<accession>A0A2R8AZ28</accession>
<dbReference type="OrthoDB" id="7630018at2"/>
<dbReference type="RefSeq" id="WP_108886965.1">
    <property type="nucleotide sequence ID" value="NZ_OMOJ01000007.1"/>
</dbReference>
<proteinExistence type="predicted"/>
<protein>
    <submittedName>
        <fullName evidence="1">Uncharacterized protein</fullName>
    </submittedName>
</protein>
<dbReference type="Proteomes" id="UP000244904">
    <property type="component" value="Unassembled WGS sequence"/>
</dbReference>
<reference evidence="2" key="1">
    <citation type="submission" date="2018-03" db="EMBL/GenBank/DDBJ databases">
        <authorList>
            <person name="Rodrigo-Torres L."/>
            <person name="Arahal R. D."/>
            <person name="Lucena T."/>
        </authorList>
    </citation>
    <scope>NUCLEOTIDE SEQUENCE [LARGE SCALE GENOMIC DNA]</scope>
    <source>
        <strain evidence="2">CECT 8871</strain>
    </source>
</reference>
<evidence type="ECO:0000313" key="2">
    <source>
        <dbReference type="Proteomes" id="UP000244904"/>
    </source>
</evidence>
<evidence type="ECO:0000313" key="1">
    <source>
        <dbReference type="EMBL" id="SPF81104.1"/>
    </source>
</evidence>
<name>A0A2R8AZ28_9RHOB</name>
<dbReference type="AlphaFoldDB" id="A0A2R8AZ28"/>
<sequence>MNFIADLFLAAGAFGAGIYCFVLSRRLNQLTNLESGVGNAVTTLAKQVDDLEKAVDMAQNGAENSSRSLQEITTKAEQTALRLELLLASMHDFPSEKVQQPASDATFVRHRVVSR</sequence>